<protein>
    <recommendedName>
        <fullName evidence="3">NACHT domain-containing protein</fullName>
    </recommendedName>
</protein>
<reference evidence="1 2" key="1">
    <citation type="submission" date="2018-06" db="EMBL/GenBank/DDBJ databases">
        <title>Flavobacterium tibetense sp. nov., isolated from a wetland YonghuCo on Tibetan Plateau.</title>
        <authorList>
            <person name="Xing P."/>
            <person name="Phurbu D."/>
            <person name="Lu H."/>
        </authorList>
    </citation>
    <scope>NUCLEOTIDE SEQUENCE [LARGE SCALE GENOMIC DNA]</scope>
    <source>
        <strain evidence="1 2">YH5</strain>
    </source>
</reference>
<comment type="caution">
    <text evidence="1">The sequence shown here is derived from an EMBL/GenBank/DDBJ whole genome shotgun (WGS) entry which is preliminary data.</text>
</comment>
<gene>
    <name evidence="1" type="ORF">DPN68_05710</name>
</gene>
<dbReference type="AlphaFoldDB" id="A0A365P2X9"/>
<evidence type="ECO:0008006" key="3">
    <source>
        <dbReference type="Google" id="ProtNLM"/>
    </source>
</evidence>
<proteinExistence type="predicted"/>
<sequence length="508" mass="60454">MEILSTLWNWFLNQGNILFQGLTITTIIATAYKLSITVKNFIKEKKEGQDLFPFYNQQTISDAKKNYIRTKCQNIDPANDLNYKNSHAFSTKEDLLNFFLKKVFKIKDNETRFYLILGDSGMGKSTFMLNLFSRHSSIFRISFHRRPIKLLPLGENYNVIKDYILKIENPSKTILLLDGFDEVPLVDNETIKEKFDEIINLVKDFHLIIITCRTQFFTSEKDEPFELKIKKFNTDGNGYHIVKKLYISPFDKRNIRQYINKTFHFYEISKKRKAFKIINETNDLMVRPMLLSYIKDIIETDKKNLTTIFDVYEALIINWLKRESNKYEQEKRIDFRMNLIFFSYEVANYIYNNYESNGIYIPLEVAQKISSDFKINLNDIEIKSRSLLNRNSLGNYKFSHKSIYEFFLAYLAYRDRKLKGDIYIMEYNFENYDQAKKFISDIVHSNRVKFALPRPDEREERYNVELYSEIVKKRNLKGTIELKWLKGNSFIILKKTADNQLDDSSSNQ</sequence>
<dbReference type="RefSeq" id="WP_113988682.1">
    <property type="nucleotide sequence ID" value="NZ_QLST01000005.1"/>
</dbReference>
<evidence type="ECO:0000313" key="2">
    <source>
        <dbReference type="Proteomes" id="UP000253319"/>
    </source>
</evidence>
<organism evidence="1 2">
    <name type="scientific">Flavobacterium tibetense</name>
    <dbReference type="NCBI Taxonomy" id="2233533"/>
    <lineage>
        <taxon>Bacteria</taxon>
        <taxon>Pseudomonadati</taxon>
        <taxon>Bacteroidota</taxon>
        <taxon>Flavobacteriia</taxon>
        <taxon>Flavobacteriales</taxon>
        <taxon>Flavobacteriaceae</taxon>
        <taxon>Flavobacterium</taxon>
    </lineage>
</organism>
<dbReference type="Proteomes" id="UP000253319">
    <property type="component" value="Unassembled WGS sequence"/>
</dbReference>
<dbReference type="SUPFAM" id="SSF52540">
    <property type="entry name" value="P-loop containing nucleoside triphosphate hydrolases"/>
    <property type="match status" value="1"/>
</dbReference>
<dbReference type="EMBL" id="QLST01000005">
    <property type="protein sequence ID" value="RBA28881.1"/>
    <property type="molecule type" value="Genomic_DNA"/>
</dbReference>
<dbReference type="InterPro" id="IPR027417">
    <property type="entry name" value="P-loop_NTPase"/>
</dbReference>
<name>A0A365P2X9_9FLAO</name>
<dbReference type="Gene3D" id="3.40.50.300">
    <property type="entry name" value="P-loop containing nucleotide triphosphate hydrolases"/>
    <property type="match status" value="1"/>
</dbReference>
<accession>A0A365P2X9</accession>
<keyword evidence="2" id="KW-1185">Reference proteome</keyword>
<evidence type="ECO:0000313" key="1">
    <source>
        <dbReference type="EMBL" id="RBA28881.1"/>
    </source>
</evidence>
<dbReference type="OrthoDB" id="1488560at2"/>